<dbReference type="Proteomes" id="UP000176988">
    <property type="component" value="Unassembled WGS sequence"/>
</dbReference>
<evidence type="ECO:0000313" key="1">
    <source>
        <dbReference type="EMBL" id="OGM01376.1"/>
    </source>
</evidence>
<accession>A0A1F7WEW9</accession>
<reference evidence="1 2" key="1">
    <citation type="journal article" date="2016" name="Nat. Commun.">
        <title>Thousands of microbial genomes shed light on interconnected biogeochemical processes in an aquifer system.</title>
        <authorList>
            <person name="Anantharaman K."/>
            <person name="Brown C.T."/>
            <person name="Hug L.A."/>
            <person name="Sharon I."/>
            <person name="Castelle C.J."/>
            <person name="Probst A.J."/>
            <person name="Thomas B.C."/>
            <person name="Singh A."/>
            <person name="Wilkins M.J."/>
            <person name="Karaoz U."/>
            <person name="Brodie E.L."/>
            <person name="Williams K.H."/>
            <person name="Hubbard S.S."/>
            <person name="Banfield J.F."/>
        </authorList>
    </citation>
    <scope>NUCLEOTIDE SEQUENCE [LARGE SCALE GENOMIC DNA]</scope>
</reference>
<sequence>MIYYDSNTMNENKIIQKLIELDEKIDKLPSQEYADVRFDDVMSTLDAHTQMLECLDQERLFTIERVKRIEDDVKRLKVHSKLA</sequence>
<protein>
    <submittedName>
        <fullName evidence="1">Uncharacterized protein</fullName>
    </submittedName>
</protein>
<name>A0A1F7WEW9_9BACT</name>
<comment type="caution">
    <text evidence="1">The sequence shown here is derived from an EMBL/GenBank/DDBJ whole genome shotgun (WGS) entry which is preliminary data.</text>
</comment>
<organism evidence="1 2">
    <name type="scientific">Candidatus Uhrbacteria bacterium RIFOXYC2_FULL_47_19</name>
    <dbReference type="NCBI Taxonomy" id="1802424"/>
    <lineage>
        <taxon>Bacteria</taxon>
        <taxon>Candidatus Uhriibacteriota</taxon>
    </lineage>
</organism>
<dbReference type="EMBL" id="MGFG01000009">
    <property type="protein sequence ID" value="OGM01376.1"/>
    <property type="molecule type" value="Genomic_DNA"/>
</dbReference>
<evidence type="ECO:0000313" key="2">
    <source>
        <dbReference type="Proteomes" id="UP000176988"/>
    </source>
</evidence>
<dbReference type="AlphaFoldDB" id="A0A1F7WEW9"/>
<gene>
    <name evidence="1" type="ORF">A2480_02295</name>
</gene>
<proteinExistence type="predicted"/>